<keyword evidence="4" id="KW-0694">RNA-binding</keyword>
<feature type="domain" description="RNase III" evidence="5">
    <location>
        <begin position="10"/>
        <end position="109"/>
    </location>
</feature>
<keyword evidence="3 4" id="KW-0378">Hydrolase</keyword>
<dbReference type="Proteomes" id="UP000886833">
    <property type="component" value="Unassembled WGS sequence"/>
</dbReference>
<comment type="similarity">
    <text evidence="4">Belongs to the MrnC RNase family.</text>
</comment>
<protein>
    <recommendedName>
        <fullName evidence="4">Mini-ribonuclease 3</fullName>
        <shortName evidence="4">Mini-3</shortName>
        <shortName evidence="4">Mini-RNase 3</shortName>
        <ecNumber evidence="4">3.1.26.-</ecNumber>
    </recommendedName>
    <alternativeName>
        <fullName evidence="4">Mini-RNase III</fullName>
        <shortName evidence="4">Mini-III</shortName>
    </alternativeName>
</protein>
<comment type="subcellular location">
    <subcellularLocation>
        <location evidence="4">Cytoplasm</location>
    </subcellularLocation>
</comment>
<dbReference type="SUPFAM" id="SSF69065">
    <property type="entry name" value="RNase III domain-like"/>
    <property type="match status" value="1"/>
</dbReference>
<dbReference type="GO" id="GO:0005737">
    <property type="term" value="C:cytoplasm"/>
    <property type="evidence" value="ECO:0007669"/>
    <property type="project" value="UniProtKB-SubCell"/>
</dbReference>
<dbReference type="EC" id="3.1.26.-" evidence="4"/>
<feature type="active site" evidence="4">
    <location>
        <position position="16"/>
    </location>
</feature>
<dbReference type="InterPro" id="IPR036389">
    <property type="entry name" value="RNase_III_sf"/>
</dbReference>
<name>A0A9D1GBA1_9FIRM</name>
<dbReference type="HAMAP" id="MF_01468">
    <property type="entry name" value="RNase_Mini_III"/>
    <property type="match status" value="1"/>
</dbReference>
<accession>A0A9D1GBA1</accession>
<dbReference type="PIRSF" id="PIRSF005520">
    <property type="entry name" value="UCP005520"/>
    <property type="match status" value="1"/>
</dbReference>
<keyword evidence="4" id="KW-0963">Cytoplasm</keyword>
<keyword evidence="4" id="KW-0690">Ribosome biogenesis</keyword>
<reference evidence="6" key="2">
    <citation type="journal article" date="2021" name="PeerJ">
        <title>Extensive microbial diversity within the chicken gut microbiome revealed by metagenomics and culture.</title>
        <authorList>
            <person name="Gilroy R."/>
            <person name="Ravi A."/>
            <person name="Getino M."/>
            <person name="Pursley I."/>
            <person name="Horton D.L."/>
            <person name="Alikhan N.F."/>
            <person name="Baker D."/>
            <person name="Gharbi K."/>
            <person name="Hall N."/>
            <person name="Watson M."/>
            <person name="Adriaenssens E.M."/>
            <person name="Foster-Nyarko E."/>
            <person name="Jarju S."/>
            <person name="Secka A."/>
            <person name="Antonio M."/>
            <person name="Oren A."/>
            <person name="Chaudhuri R.R."/>
            <person name="La Ragione R."/>
            <person name="Hildebrand F."/>
            <person name="Pallen M.J."/>
        </authorList>
    </citation>
    <scope>NUCLEOTIDE SEQUENCE</scope>
    <source>
        <strain evidence="6">CHK195-26880</strain>
    </source>
</reference>
<evidence type="ECO:0000256" key="3">
    <source>
        <dbReference type="ARBA" id="ARBA00022801"/>
    </source>
</evidence>
<dbReference type="GO" id="GO:0004525">
    <property type="term" value="F:ribonuclease III activity"/>
    <property type="evidence" value="ECO:0007669"/>
    <property type="project" value="InterPro"/>
</dbReference>
<comment type="caution">
    <text evidence="6">The sequence shown here is derived from an EMBL/GenBank/DDBJ whole genome shotgun (WGS) entry which is preliminary data.</text>
</comment>
<sequence length="126" mass="14726">MDIRCVNSLVLAYLGDAVYEEYIRMYLIEKKINKVNDLQKESINYVSAKRQAYFLDKMLECDFFNEDEIIVIKRARNAKSHPNPKGCSVIEYKKATALEALIGYLKLESRDSRIDEVMNYIVEELC</sequence>
<dbReference type="GO" id="GO:0006364">
    <property type="term" value="P:rRNA processing"/>
    <property type="evidence" value="ECO:0007669"/>
    <property type="project" value="UniProtKB-UniRule"/>
</dbReference>
<dbReference type="InterPro" id="IPR000999">
    <property type="entry name" value="RNase_III_dom"/>
</dbReference>
<keyword evidence="1 4" id="KW-0540">Nuclease</keyword>
<comment type="cofactor">
    <cofactor evidence="4">
        <name>Mg(2+)</name>
        <dbReference type="ChEBI" id="CHEBI:18420"/>
    </cofactor>
</comment>
<dbReference type="Pfam" id="PF00636">
    <property type="entry name" value="Ribonuclease_3"/>
    <property type="match status" value="1"/>
</dbReference>
<keyword evidence="4" id="KW-0698">rRNA processing</keyword>
<organism evidence="6 7">
    <name type="scientific">Candidatus Onthousia faecipullorum</name>
    <dbReference type="NCBI Taxonomy" id="2840887"/>
    <lineage>
        <taxon>Bacteria</taxon>
        <taxon>Bacillati</taxon>
        <taxon>Bacillota</taxon>
        <taxon>Bacilli</taxon>
        <taxon>Candidatus Onthousia</taxon>
    </lineage>
</organism>
<dbReference type="PANTHER" id="PTHR34276:SF1">
    <property type="entry name" value="MINI-RIBONUCLEASE 3"/>
    <property type="match status" value="1"/>
</dbReference>
<reference evidence="6" key="1">
    <citation type="submission" date="2020-10" db="EMBL/GenBank/DDBJ databases">
        <authorList>
            <person name="Gilroy R."/>
        </authorList>
    </citation>
    <scope>NUCLEOTIDE SEQUENCE</scope>
    <source>
        <strain evidence="6">CHK195-26880</strain>
    </source>
</reference>
<dbReference type="Gene3D" id="1.10.1520.10">
    <property type="entry name" value="Ribonuclease III domain"/>
    <property type="match status" value="1"/>
</dbReference>
<dbReference type="AlphaFoldDB" id="A0A9D1GBA1"/>
<gene>
    <name evidence="4" type="primary">mrnC</name>
    <name evidence="6" type="ORF">IAB59_04725</name>
</gene>
<evidence type="ECO:0000256" key="4">
    <source>
        <dbReference type="HAMAP-Rule" id="MF_01468"/>
    </source>
</evidence>
<proteinExistence type="inferred from homology"/>
<keyword evidence="4" id="KW-0699">rRNA-binding</keyword>
<keyword evidence="4" id="KW-0460">Magnesium</keyword>
<evidence type="ECO:0000256" key="2">
    <source>
        <dbReference type="ARBA" id="ARBA00022759"/>
    </source>
</evidence>
<dbReference type="PANTHER" id="PTHR34276">
    <property type="entry name" value="MINI-RIBONUCLEASE 3"/>
    <property type="match status" value="1"/>
</dbReference>
<dbReference type="GO" id="GO:0019843">
    <property type="term" value="F:rRNA binding"/>
    <property type="evidence" value="ECO:0007669"/>
    <property type="project" value="UniProtKB-UniRule"/>
</dbReference>
<comment type="subunit">
    <text evidence="4">Homodimer.</text>
</comment>
<comment type="function">
    <text evidence="4">Involved in correct processing of both the 5' and 3' ends of 23S rRNA precursor. Processes 30S rRNA precursor transcript even in absence of ribonuclease 3 (Rnc); Rnc processes 30S rRNA into smaller rRNA precursors.</text>
</comment>
<keyword evidence="2 4" id="KW-0255">Endonuclease</keyword>
<evidence type="ECO:0000259" key="5">
    <source>
        <dbReference type="Pfam" id="PF00636"/>
    </source>
</evidence>
<evidence type="ECO:0000313" key="6">
    <source>
        <dbReference type="EMBL" id="HIT37758.1"/>
    </source>
</evidence>
<evidence type="ECO:0000313" key="7">
    <source>
        <dbReference type="Proteomes" id="UP000886833"/>
    </source>
</evidence>
<dbReference type="InterPro" id="IPR008226">
    <property type="entry name" value="Mini3_fam"/>
</dbReference>
<dbReference type="EMBL" id="DVKQ01000060">
    <property type="protein sequence ID" value="HIT37758.1"/>
    <property type="molecule type" value="Genomic_DNA"/>
</dbReference>
<evidence type="ECO:0000256" key="1">
    <source>
        <dbReference type="ARBA" id="ARBA00022722"/>
    </source>
</evidence>